<dbReference type="GO" id="GO:0005524">
    <property type="term" value="F:ATP binding"/>
    <property type="evidence" value="ECO:0007669"/>
    <property type="project" value="InterPro"/>
</dbReference>
<dbReference type="PIRSF" id="PIRSF007531">
    <property type="entry name" value="CPT"/>
    <property type="match status" value="1"/>
</dbReference>
<evidence type="ECO:0000313" key="4">
    <source>
        <dbReference type="Proteomes" id="UP000317940"/>
    </source>
</evidence>
<sequence>MTYGQIIFLNGTSSSGKSSIAEELVELLDDQVYFHLAVDAFGAMRTKRPLTEHEQLDEVLKRTRMGFHRSIAAMASAGNGVVVDHVLTEPWRLLDLLELLPAEQVLFVGVHCPVEELNRRELARGDRQIGAAALQFPLVHAHGDYDLELDSSTADPLECARRIRDFLPHRPTPTAFSRLRAELLA</sequence>
<dbReference type="GO" id="GO:0016740">
    <property type="term" value="F:transferase activity"/>
    <property type="evidence" value="ECO:0007669"/>
    <property type="project" value="UniProtKB-KW"/>
</dbReference>
<dbReference type="Pfam" id="PF07931">
    <property type="entry name" value="CPT"/>
    <property type="match status" value="1"/>
</dbReference>
<dbReference type="EMBL" id="VIWT01000001">
    <property type="protein sequence ID" value="TWG00781.1"/>
    <property type="molecule type" value="Genomic_DNA"/>
</dbReference>
<comment type="caution">
    <text evidence="3">The sequence shown here is derived from an EMBL/GenBank/DDBJ whole genome shotgun (WGS) entry which is preliminary data.</text>
</comment>
<name>A0A561UN36_9ACTN</name>
<keyword evidence="4" id="KW-1185">Reference proteome</keyword>
<accession>A0A561UN36</accession>
<evidence type="ECO:0000256" key="1">
    <source>
        <dbReference type="PIRSR" id="PIRSR007531-1"/>
    </source>
</evidence>
<dbReference type="Gene3D" id="3.40.50.300">
    <property type="entry name" value="P-loop containing nucleotide triphosphate hydrolases"/>
    <property type="match status" value="1"/>
</dbReference>
<feature type="binding site" evidence="2">
    <location>
        <begin position="11"/>
        <end position="18"/>
    </location>
    <ligand>
        <name>ATP</name>
        <dbReference type="ChEBI" id="CHEBI:30616"/>
    </ligand>
</feature>
<gene>
    <name evidence="3" type="ORF">FHX73_114661</name>
</gene>
<organism evidence="3 4">
    <name type="scientific">Kitasatospora viridis</name>
    <dbReference type="NCBI Taxonomy" id="281105"/>
    <lineage>
        <taxon>Bacteria</taxon>
        <taxon>Bacillati</taxon>
        <taxon>Actinomycetota</taxon>
        <taxon>Actinomycetes</taxon>
        <taxon>Kitasatosporales</taxon>
        <taxon>Streptomycetaceae</taxon>
        <taxon>Kitasatospora</taxon>
    </lineage>
</organism>
<reference evidence="3 4" key="1">
    <citation type="submission" date="2019-06" db="EMBL/GenBank/DDBJ databases">
        <title>Sequencing the genomes of 1000 actinobacteria strains.</title>
        <authorList>
            <person name="Klenk H.-P."/>
        </authorList>
    </citation>
    <scope>NUCLEOTIDE SEQUENCE [LARGE SCALE GENOMIC DNA]</scope>
    <source>
        <strain evidence="3 4">DSM 44826</strain>
    </source>
</reference>
<dbReference type="AlphaFoldDB" id="A0A561UN36"/>
<dbReference type="SUPFAM" id="SSF52540">
    <property type="entry name" value="P-loop containing nucleoside triphosphate hydrolases"/>
    <property type="match status" value="1"/>
</dbReference>
<dbReference type="RefSeq" id="WP_145906827.1">
    <property type="nucleotide sequence ID" value="NZ_BAAAMZ010000003.1"/>
</dbReference>
<dbReference type="InterPro" id="IPR012853">
    <property type="entry name" value="CPT"/>
</dbReference>
<evidence type="ECO:0000256" key="2">
    <source>
        <dbReference type="PIRSR" id="PIRSR007531-2"/>
    </source>
</evidence>
<dbReference type="OrthoDB" id="67453at2"/>
<evidence type="ECO:0000313" key="3">
    <source>
        <dbReference type="EMBL" id="TWG00781.1"/>
    </source>
</evidence>
<keyword evidence="3" id="KW-0808">Transferase</keyword>
<protein>
    <submittedName>
        <fullName evidence="3">Chloramphenicol 3-O phosphotransferase</fullName>
    </submittedName>
</protein>
<dbReference type="Proteomes" id="UP000317940">
    <property type="component" value="Unassembled WGS sequence"/>
</dbReference>
<feature type="active site" evidence="1">
    <location>
        <position position="39"/>
    </location>
</feature>
<dbReference type="InterPro" id="IPR027417">
    <property type="entry name" value="P-loop_NTPase"/>
</dbReference>
<proteinExistence type="predicted"/>